<dbReference type="Proteomes" id="UP000501690">
    <property type="component" value="Linkage Group LG3"/>
</dbReference>
<gene>
    <name evidence="1" type="ORF">DEO72_LG3g2047</name>
</gene>
<sequence>MPKTSNICTTGVVLGRSVAFATWKRCSRSPEGCMALGGVRGMPGGLEPSSA</sequence>
<evidence type="ECO:0000313" key="2">
    <source>
        <dbReference type="Proteomes" id="UP000501690"/>
    </source>
</evidence>
<protein>
    <submittedName>
        <fullName evidence="1">Uncharacterized protein</fullName>
    </submittedName>
</protein>
<accession>A0A4D6LFY3</accession>
<reference evidence="1 2" key="1">
    <citation type="submission" date="2019-04" db="EMBL/GenBank/DDBJ databases">
        <title>An improved genome assembly and genetic linkage map for asparagus bean, Vigna unguiculata ssp. sesquipedialis.</title>
        <authorList>
            <person name="Xia Q."/>
            <person name="Zhang R."/>
            <person name="Dong Y."/>
        </authorList>
    </citation>
    <scope>NUCLEOTIDE SEQUENCE [LARGE SCALE GENOMIC DNA]</scope>
    <source>
        <tissue evidence="1">Leaf</tissue>
    </source>
</reference>
<proteinExistence type="predicted"/>
<keyword evidence="2" id="KW-1185">Reference proteome</keyword>
<organism evidence="1 2">
    <name type="scientific">Vigna unguiculata</name>
    <name type="common">Cowpea</name>
    <dbReference type="NCBI Taxonomy" id="3917"/>
    <lineage>
        <taxon>Eukaryota</taxon>
        <taxon>Viridiplantae</taxon>
        <taxon>Streptophyta</taxon>
        <taxon>Embryophyta</taxon>
        <taxon>Tracheophyta</taxon>
        <taxon>Spermatophyta</taxon>
        <taxon>Magnoliopsida</taxon>
        <taxon>eudicotyledons</taxon>
        <taxon>Gunneridae</taxon>
        <taxon>Pentapetalae</taxon>
        <taxon>rosids</taxon>
        <taxon>fabids</taxon>
        <taxon>Fabales</taxon>
        <taxon>Fabaceae</taxon>
        <taxon>Papilionoideae</taxon>
        <taxon>50 kb inversion clade</taxon>
        <taxon>NPAAA clade</taxon>
        <taxon>indigoferoid/millettioid clade</taxon>
        <taxon>Phaseoleae</taxon>
        <taxon>Vigna</taxon>
    </lineage>
</organism>
<dbReference type="AlphaFoldDB" id="A0A4D6LFY3"/>
<name>A0A4D6LFY3_VIGUN</name>
<dbReference type="EMBL" id="CP039347">
    <property type="protein sequence ID" value="QCD87511.1"/>
    <property type="molecule type" value="Genomic_DNA"/>
</dbReference>
<evidence type="ECO:0000313" key="1">
    <source>
        <dbReference type="EMBL" id="QCD87511.1"/>
    </source>
</evidence>